<sequence length="77" mass="9013">MRVLGAICALILIYDQQKSFYYPESLVFSVVYKLIIVLGLTQLAYMFLIFSLRLLYTLYYLFTGPPIGDKWIHRNSP</sequence>
<proteinExistence type="predicted"/>
<feature type="transmembrane region" description="Helical" evidence="1">
    <location>
        <begin position="27"/>
        <end position="50"/>
    </location>
</feature>
<evidence type="ECO:0000313" key="2">
    <source>
        <dbReference type="EMBL" id="GGU89433.1"/>
    </source>
</evidence>
<dbReference type="Proteomes" id="UP000654471">
    <property type="component" value="Unassembled WGS sequence"/>
</dbReference>
<keyword evidence="1" id="KW-0472">Membrane</keyword>
<dbReference type="EMBL" id="BMRP01000034">
    <property type="protein sequence ID" value="GGU89433.1"/>
    <property type="molecule type" value="Genomic_DNA"/>
</dbReference>
<comment type="caution">
    <text evidence="2">The sequence shown here is derived from an EMBL/GenBank/DDBJ whole genome shotgun (WGS) entry which is preliminary data.</text>
</comment>
<reference evidence="3" key="1">
    <citation type="journal article" date="2019" name="Int. J. Syst. Evol. Microbiol.">
        <title>The Global Catalogue of Microorganisms (GCM) 10K type strain sequencing project: providing services to taxonomists for standard genome sequencing and annotation.</title>
        <authorList>
            <consortium name="The Broad Institute Genomics Platform"/>
            <consortium name="The Broad Institute Genome Sequencing Center for Infectious Disease"/>
            <person name="Wu L."/>
            <person name="Ma J."/>
        </authorList>
    </citation>
    <scope>NUCLEOTIDE SEQUENCE [LARGE SCALE GENOMIC DNA]</scope>
    <source>
        <strain evidence="3">JCM 3399</strain>
    </source>
</reference>
<keyword evidence="3" id="KW-1185">Reference proteome</keyword>
<evidence type="ECO:0000256" key="1">
    <source>
        <dbReference type="SAM" id="Phobius"/>
    </source>
</evidence>
<organism evidence="2 3">
    <name type="scientific">Streptomyces albospinus</name>
    <dbReference type="NCBI Taxonomy" id="285515"/>
    <lineage>
        <taxon>Bacteria</taxon>
        <taxon>Bacillati</taxon>
        <taxon>Actinomycetota</taxon>
        <taxon>Actinomycetes</taxon>
        <taxon>Kitasatosporales</taxon>
        <taxon>Streptomycetaceae</taxon>
        <taxon>Streptomyces</taxon>
    </lineage>
</organism>
<gene>
    <name evidence="2" type="ORF">GCM10010211_64980</name>
</gene>
<accession>A0ABQ2VKE6</accession>
<keyword evidence="1" id="KW-1133">Transmembrane helix</keyword>
<evidence type="ECO:0000313" key="3">
    <source>
        <dbReference type="Proteomes" id="UP000654471"/>
    </source>
</evidence>
<keyword evidence="1" id="KW-0812">Transmembrane</keyword>
<name>A0ABQ2VKE6_9ACTN</name>
<protein>
    <submittedName>
        <fullName evidence="2">Uncharacterized protein</fullName>
    </submittedName>
</protein>